<keyword evidence="4" id="KW-1185">Reference proteome</keyword>
<dbReference type="Proteomes" id="UP000283868">
    <property type="component" value="Unassembled WGS sequence"/>
</dbReference>
<evidence type="ECO:0000313" key="3">
    <source>
        <dbReference type="EMBL" id="RRF88131.1"/>
    </source>
</evidence>
<sequence>MATNQNYPHFLQNAPCGEDLFEGKSHKTIAKNIKKLIMSNDTCRVIGIDGGWGSGKSNLIKLVKKQLEEDTDTKGKYHIFEYDAWGFQTDFQRRSILENLTSFIVKEFPGLDKKKWEGRLYKLLSRKRSAGAKTVKELSAVSKVASVLSIFSPLFFILLRLLNSSTTIYVVYSVLFAIVLFVTYRLQVSNMIKYGQDTSFKNVLHELFFSYLDYKGEETLEEILKYETIYEEEPSSRDFKTWINDINKDLSKLKQNLIIVFDNMDRLPKKKVQELWAAIHTFFAEETYSNIHIIIPFDREHVKTAFKAENIEYQAKSCSNQDTVISDNLNEISYGDDFINKTFNVVYRVSPPTMRNWKEYFRTIWKSAFGDGSEPDESVPQVYDLLTSAHTPRKIIAFINEFVSIKQLFAEENIPDKYIAIFILKKNEISKNPNKEILSPHYLGALSFLYGNDTDLPKYISALYYQLPVEKALDLIYVDQLKRALNEGNVERVKDIQNLALFPNLLENAIASITNTANTTMVLNECLNKNNSFEKGIWTCVWKSLKEREEDSLQDYQKVLLTKIPNSKDKETYLKNIITCFYNSSGFDAINFYNDIKELSGIDGINPIKYLKNKVIEYQDFIKYIGISCKDYNKYRIKCDNDKLDEYLGNIDVNEISNISGIKYIIDEYKLPRYKDNLKALIDQNTNSAQSLSILYNHFKELGKPVEKILSWDVIYNLANATTNDDEFYIDLLCMRIASDSSYNSSYDSPFTEALSKTDEVWVDKVASQIENYICYGDLLRNAPLLNYALYKAVVIRLTEESYGVQRLNIKETLFRYDSILNSLEKLSPQSLLKKLDGWRKHAVKEIVESNVKNIPIPFFKDALSVNNDLTTHCIQTAKKYIETIQKDSWKETIKENAYDYQLMSVLKCDTQNCFDAFKEVVEESCINQSLNLSIETYKELMSIFSKRSFVSFFKKLRDMYCSGKAIMTTELFELIGEGLMLYGNLEDKEESLRTIFIPSILDDANIVTLLLKHKELLSKVVAKTSSEEAQDFMDKLKALYPSYKKNEEMMELFSDFKIKIQDQKNDK</sequence>
<comment type="caution">
    <text evidence="3">The sequence shown here is derived from an EMBL/GenBank/DDBJ whole genome shotgun (WGS) entry which is preliminary data.</text>
</comment>
<keyword evidence="1" id="KW-0812">Transmembrane</keyword>
<reference evidence="3 4" key="1">
    <citation type="submission" date="2018-08" db="EMBL/GenBank/DDBJ databases">
        <title>Comparative analysis of Prevotella intermedia strains.</title>
        <authorList>
            <person name="Moon J.-H."/>
            <person name="Lee J.-H."/>
        </authorList>
    </citation>
    <scope>NUCLEOTIDE SEQUENCE [LARGE SCALE GENOMIC DNA]</scope>
    <source>
        <strain evidence="3 4">ATCC 15033</strain>
    </source>
</reference>
<dbReference type="RefSeq" id="WP_124139338.1">
    <property type="nucleotide sequence ID" value="NZ_QXEM01000003.1"/>
</dbReference>
<gene>
    <name evidence="3" type="ORF">D2S45_02075</name>
</gene>
<name>A0A3R7W1L3_PREIN</name>
<feature type="domain" description="KAP NTPase" evidence="2">
    <location>
        <begin position="28"/>
        <end position="408"/>
    </location>
</feature>
<dbReference type="InterPro" id="IPR027417">
    <property type="entry name" value="P-loop_NTPase"/>
</dbReference>
<evidence type="ECO:0000256" key="1">
    <source>
        <dbReference type="SAM" id="Phobius"/>
    </source>
</evidence>
<protein>
    <submittedName>
        <fullName evidence="3">ATP/GTP-binding protein</fullName>
    </submittedName>
</protein>
<keyword evidence="1" id="KW-1133">Transmembrane helix</keyword>
<evidence type="ECO:0000313" key="4">
    <source>
        <dbReference type="Proteomes" id="UP000283868"/>
    </source>
</evidence>
<organism evidence="3 4">
    <name type="scientific">Prevotella intermedia</name>
    <dbReference type="NCBI Taxonomy" id="28131"/>
    <lineage>
        <taxon>Bacteria</taxon>
        <taxon>Pseudomonadati</taxon>
        <taxon>Bacteroidota</taxon>
        <taxon>Bacteroidia</taxon>
        <taxon>Bacteroidales</taxon>
        <taxon>Prevotellaceae</taxon>
        <taxon>Prevotella</taxon>
    </lineage>
</organism>
<keyword evidence="1" id="KW-0472">Membrane</keyword>
<evidence type="ECO:0000259" key="2">
    <source>
        <dbReference type="Pfam" id="PF07693"/>
    </source>
</evidence>
<dbReference type="EMBL" id="QXEN01000002">
    <property type="protein sequence ID" value="RRF88131.1"/>
    <property type="molecule type" value="Genomic_DNA"/>
</dbReference>
<dbReference type="SUPFAM" id="SSF52540">
    <property type="entry name" value="P-loop containing nucleoside triphosphate hydrolases"/>
    <property type="match status" value="1"/>
</dbReference>
<accession>A0A3R7W1L3</accession>
<proteinExistence type="predicted"/>
<dbReference type="InterPro" id="IPR011646">
    <property type="entry name" value="KAP_P-loop"/>
</dbReference>
<dbReference type="Pfam" id="PF07693">
    <property type="entry name" value="KAP_NTPase"/>
    <property type="match status" value="1"/>
</dbReference>
<feature type="transmembrane region" description="Helical" evidence="1">
    <location>
        <begin position="168"/>
        <end position="186"/>
    </location>
</feature>
<feature type="transmembrane region" description="Helical" evidence="1">
    <location>
        <begin position="144"/>
        <end position="162"/>
    </location>
</feature>
<dbReference type="AlphaFoldDB" id="A0A3R7W1L3"/>
<dbReference type="Gene3D" id="3.40.50.300">
    <property type="entry name" value="P-loop containing nucleotide triphosphate hydrolases"/>
    <property type="match status" value="1"/>
</dbReference>